<proteinExistence type="predicted"/>
<organism evidence="1 2">
    <name type="scientific">Botryobasidium botryosum (strain FD-172 SS1)</name>
    <dbReference type="NCBI Taxonomy" id="930990"/>
    <lineage>
        <taxon>Eukaryota</taxon>
        <taxon>Fungi</taxon>
        <taxon>Dikarya</taxon>
        <taxon>Basidiomycota</taxon>
        <taxon>Agaricomycotina</taxon>
        <taxon>Agaricomycetes</taxon>
        <taxon>Cantharellales</taxon>
        <taxon>Botryobasidiaceae</taxon>
        <taxon>Botryobasidium</taxon>
    </lineage>
</organism>
<dbReference type="HOGENOM" id="CLU_778429_0_0_1"/>
<evidence type="ECO:0000313" key="2">
    <source>
        <dbReference type="Proteomes" id="UP000027195"/>
    </source>
</evidence>
<dbReference type="InParanoid" id="A0A067MWQ7"/>
<dbReference type="EMBL" id="KL198030">
    <property type="protein sequence ID" value="KDQ15976.1"/>
    <property type="molecule type" value="Genomic_DNA"/>
</dbReference>
<reference evidence="2" key="1">
    <citation type="journal article" date="2014" name="Proc. Natl. Acad. Sci. U.S.A.">
        <title>Extensive sampling of basidiomycete genomes demonstrates inadequacy of the white-rot/brown-rot paradigm for wood decay fungi.</title>
        <authorList>
            <person name="Riley R."/>
            <person name="Salamov A.A."/>
            <person name="Brown D.W."/>
            <person name="Nagy L.G."/>
            <person name="Floudas D."/>
            <person name="Held B.W."/>
            <person name="Levasseur A."/>
            <person name="Lombard V."/>
            <person name="Morin E."/>
            <person name="Otillar R."/>
            <person name="Lindquist E.A."/>
            <person name="Sun H."/>
            <person name="LaButti K.M."/>
            <person name="Schmutz J."/>
            <person name="Jabbour D."/>
            <person name="Luo H."/>
            <person name="Baker S.E."/>
            <person name="Pisabarro A.G."/>
            <person name="Walton J.D."/>
            <person name="Blanchette R.A."/>
            <person name="Henrissat B."/>
            <person name="Martin F."/>
            <person name="Cullen D."/>
            <person name="Hibbett D.S."/>
            <person name="Grigoriev I.V."/>
        </authorList>
    </citation>
    <scope>NUCLEOTIDE SEQUENCE [LARGE SCALE GENOMIC DNA]</scope>
    <source>
        <strain evidence="2">FD-172 SS1</strain>
    </source>
</reference>
<gene>
    <name evidence="1" type="ORF">BOTBODRAFT_278366</name>
</gene>
<sequence>MKDMARSIKKLTQAVASCQEVTTKSLKDFAKLLNLHRGRSGSDSGSDEEIKLPDVKVPSGKIKHRDPIRTALQRSVRVHVMDLLNHPRGLPTPPGDETLSGFRNGLNAGCEIDNFMVDLRDKPACPWNQSAMVVFATDFLASHEIPPTRQNRYQVERAFYTWTRGQHLKYQKHVQTPHLKEQFRKRAGRDQRKRALWHRRIAATTRHPALLPHLAIVKRLNVNGMSSDESELEEGTARKRYYIITPGWRHPSLINFLRALDLVYMLTRINDLGNVGKGNLPHERIPTDSIRPAPGIHGGENATGAVKGLPWNCYNPDWLEQLDEGQIYSLAIQEDEEYDFRHEDRLVELLHGGQAD</sequence>
<dbReference type="Proteomes" id="UP000027195">
    <property type="component" value="Unassembled WGS sequence"/>
</dbReference>
<dbReference type="OrthoDB" id="3224221at2759"/>
<dbReference type="STRING" id="930990.A0A067MWQ7"/>
<keyword evidence="2" id="KW-1185">Reference proteome</keyword>
<dbReference type="AlphaFoldDB" id="A0A067MWQ7"/>
<protein>
    <submittedName>
        <fullName evidence="1">Uncharacterized protein</fullName>
    </submittedName>
</protein>
<name>A0A067MWQ7_BOTB1</name>
<accession>A0A067MWQ7</accession>
<evidence type="ECO:0000313" key="1">
    <source>
        <dbReference type="EMBL" id="KDQ15976.1"/>
    </source>
</evidence>